<organism evidence="2 3">
    <name type="scientific">Pseudomonas aeruginosa</name>
    <dbReference type="NCBI Taxonomy" id="287"/>
    <lineage>
        <taxon>Bacteria</taxon>
        <taxon>Pseudomonadati</taxon>
        <taxon>Pseudomonadota</taxon>
        <taxon>Gammaproteobacteria</taxon>
        <taxon>Pseudomonadales</taxon>
        <taxon>Pseudomonadaceae</taxon>
        <taxon>Pseudomonas</taxon>
    </lineage>
</organism>
<feature type="domain" description="Aminomethyltransferase C-terminal" evidence="1">
    <location>
        <begin position="3"/>
        <end position="63"/>
    </location>
</feature>
<dbReference type="InterPro" id="IPR013977">
    <property type="entry name" value="GcvT_C"/>
</dbReference>
<reference evidence="2 3" key="1">
    <citation type="submission" date="2018-08" db="EMBL/GenBank/DDBJ databases">
        <title>Recombination of ecologically and evolutionarily significant loci maintains genetic cohesion in the Pseudomonas syringae species complex.</title>
        <authorList>
            <person name="Dillon M."/>
            <person name="Thakur S."/>
            <person name="Almeida R.N.D."/>
            <person name="Weir B.S."/>
            <person name="Guttman D.S."/>
        </authorList>
    </citation>
    <scope>NUCLEOTIDE SEQUENCE [LARGE SCALE GENOMIC DNA]</scope>
    <source>
        <strain evidence="2 3">ICMP 7846</strain>
    </source>
</reference>
<dbReference type="EMBL" id="RBSQ01001417">
    <property type="protein sequence ID" value="RMS44508.1"/>
    <property type="molecule type" value="Genomic_DNA"/>
</dbReference>
<dbReference type="SUPFAM" id="SSF101790">
    <property type="entry name" value="Aminomethyltransferase beta-barrel domain"/>
    <property type="match status" value="1"/>
</dbReference>
<sequence>MLRAHQVVRVAGIGEGEITSGSFSPTLNKSIALARVPAATGDRAEVEIRGKWYPVRVVQPSFVRHGKPLI</sequence>
<evidence type="ECO:0000259" key="1">
    <source>
        <dbReference type="Pfam" id="PF08669"/>
    </source>
</evidence>
<dbReference type="Proteomes" id="UP000270834">
    <property type="component" value="Unassembled WGS sequence"/>
</dbReference>
<accession>A0A3M5D559</accession>
<dbReference type="AlphaFoldDB" id="A0A3M5D559"/>
<name>A0A3M5D559_PSEAI</name>
<dbReference type="Gene3D" id="2.40.30.110">
    <property type="entry name" value="Aminomethyltransferase beta-barrel domains"/>
    <property type="match status" value="1"/>
</dbReference>
<protein>
    <recommendedName>
        <fullName evidence="1">Aminomethyltransferase C-terminal domain-containing protein</fullName>
    </recommendedName>
</protein>
<dbReference type="InterPro" id="IPR029043">
    <property type="entry name" value="GcvT/YgfZ_C"/>
</dbReference>
<evidence type="ECO:0000313" key="3">
    <source>
        <dbReference type="Proteomes" id="UP000270834"/>
    </source>
</evidence>
<comment type="caution">
    <text evidence="2">The sequence shown here is derived from an EMBL/GenBank/DDBJ whole genome shotgun (WGS) entry which is preliminary data.</text>
</comment>
<evidence type="ECO:0000313" key="2">
    <source>
        <dbReference type="EMBL" id="RMS44508.1"/>
    </source>
</evidence>
<gene>
    <name evidence="2" type="ORF">ALP65_03095</name>
</gene>
<dbReference type="Pfam" id="PF08669">
    <property type="entry name" value="GCV_T_C"/>
    <property type="match status" value="1"/>
</dbReference>
<proteinExistence type="predicted"/>